<protein>
    <recommendedName>
        <fullName evidence="4">Tetratricopeptide repeat protein</fullName>
    </recommendedName>
</protein>
<dbReference type="Gene3D" id="1.25.40.10">
    <property type="entry name" value="Tetratricopeptide repeat domain"/>
    <property type="match status" value="1"/>
</dbReference>
<proteinExistence type="predicted"/>
<keyword evidence="3" id="KW-1185">Reference proteome</keyword>
<organism evidence="2 3">
    <name type="scientific">Vulcaniibacterium tengchongense</name>
    <dbReference type="NCBI Taxonomy" id="1273429"/>
    <lineage>
        <taxon>Bacteria</taxon>
        <taxon>Pseudomonadati</taxon>
        <taxon>Pseudomonadota</taxon>
        <taxon>Gammaproteobacteria</taxon>
        <taxon>Lysobacterales</taxon>
        <taxon>Lysobacteraceae</taxon>
        <taxon>Vulcaniibacterium</taxon>
    </lineage>
</organism>
<evidence type="ECO:0008006" key="4">
    <source>
        <dbReference type="Google" id="ProtNLM"/>
    </source>
</evidence>
<dbReference type="EMBL" id="RKQN01000003">
    <property type="protein sequence ID" value="RPE77061.1"/>
    <property type="molecule type" value="Genomic_DNA"/>
</dbReference>
<gene>
    <name evidence="2" type="ORF">EDC50_2316</name>
</gene>
<dbReference type="RefSeq" id="WP_123770642.1">
    <property type="nucleotide sequence ID" value="NZ_RKQN01000003.1"/>
</dbReference>
<feature type="region of interest" description="Disordered" evidence="1">
    <location>
        <begin position="504"/>
        <end position="542"/>
    </location>
</feature>
<dbReference type="Proteomes" id="UP000269708">
    <property type="component" value="Unassembled WGS sequence"/>
</dbReference>
<comment type="caution">
    <text evidence="2">The sequence shown here is derived from an EMBL/GenBank/DDBJ whole genome shotgun (WGS) entry which is preliminary data.</text>
</comment>
<dbReference type="InterPro" id="IPR011990">
    <property type="entry name" value="TPR-like_helical_dom_sf"/>
</dbReference>
<feature type="compositionally biased region" description="Low complexity" evidence="1">
    <location>
        <begin position="524"/>
        <end position="542"/>
    </location>
</feature>
<dbReference type="OrthoDB" id="6637938at2"/>
<evidence type="ECO:0000313" key="3">
    <source>
        <dbReference type="Proteomes" id="UP000269708"/>
    </source>
</evidence>
<dbReference type="AlphaFoldDB" id="A0A3N4VBJ5"/>
<accession>A0A3N4VBJ5</accession>
<evidence type="ECO:0000313" key="2">
    <source>
        <dbReference type="EMBL" id="RPE77061.1"/>
    </source>
</evidence>
<name>A0A3N4VBJ5_9GAMM</name>
<evidence type="ECO:0000256" key="1">
    <source>
        <dbReference type="SAM" id="MobiDB-lite"/>
    </source>
</evidence>
<reference evidence="2 3" key="1">
    <citation type="submission" date="2018-11" db="EMBL/GenBank/DDBJ databases">
        <title>Genomic Encyclopedia of Type Strains, Phase IV (KMG-IV): sequencing the most valuable type-strain genomes for metagenomic binning, comparative biology and taxonomic classification.</title>
        <authorList>
            <person name="Goeker M."/>
        </authorList>
    </citation>
    <scope>NUCLEOTIDE SEQUENCE [LARGE SCALE GENOMIC DNA]</scope>
    <source>
        <strain evidence="2 3">DSM 25623</strain>
    </source>
</reference>
<sequence length="542" mass="59704">MSAAKSPVEQRIELLRDLWMEATGDDRVRLVVWRIPGNADRMLTAFFEAHRRSEVALTPDYFFAFDCAFDTGFGYSRSLQEQLQAAYVDSREALKEQGAPIDWHGAHADYPLSAAGTLEMFASFAERYRDHMRLFAAVLTPTPVSSHEALQRWLESALAGPVPGRVRLCVVDHAESPRWDALVQRHGAAARVVEAPVDMFDIARATASQAAGGAGPTAAYRQMLADVMTLLDRSGAAQTAARAERALRIAERQQWPDQQVVLHMAVAGAHLKEAQFAEAIARYRAARECASRAQAAQHPAGAHMLLQTWFGEAGAWFAAGQLERAAQAYGEGAEAARRAPNAMFAIEGERMAGFCLARAGRREPARDRYLRGVAEAKDMPARDRAATTLPLLLQDLLRLQDEARTERIEQCARRYQDEIAEAHRRAEGEAAALGPRPPAEALARIEEAMCARFERSFLQVRDERERLIAGGDEFFRKVVAVGRDFLHPAWNGLPEVKHPLDKEQAEWEAPPQFAQLPDPSDLLAGPAGIPAAAPRAVPEAVA</sequence>